<dbReference type="SUPFAM" id="SSF48498">
    <property type="entry name" value="Tetracyclin repressor-like, C-terminal domain"/>
    <property type="match status" value="1"/>
</dbReference>
<organism evidence="4">
    <name type="scientific">Gordonia sp. MP11Mi</name>
    <dbReference type="NCBI Taxonomy" id="3022769"/>
    <lineage>
        <taxon>Bacteria</taxon>
        <taxon>Bacillati</taxon>
        <taxon>Actinomycetota</taxon>
        <taxon>Actinomycetes</taxon>
        <taxon>Mycobacteriales</taxon>
        <taxon>Gordoniaceae</taxon>
        <taxon>Gordonia</taxon>
    </lineage>
</organism>
<dbReference type="AlphaFoldDB" id="A0AA97CRD2"/>
<dbReference type="InterPro" id="IPR036271">
    <property type="entry name" value="Tet_transcr_reg_TetR-rel_C_sf"/>
</dbReference>
<evidence type="ECO:0000313" key="4">
    <source>
        <dbReference type="EMBL" id="WOC11046.1"/>
    </source>
</evidence>
<name>A0AA97CRD2_9ACTN</name>
<dbReference type="Pfam" id="PF00440">
    <property type="entry name" value="TetR_N"/>
    <property type="match status" value="1"/>
</dbReference>
<keyword evidence="1 2" id="KW-0238">DNA-binding</keyword>
<proteinExistence type="predicted"/>
<dbReference type="Gene3D" id="1.10.10.60">
    <property type="entry name" value="Homeodomain-like"/>
    <property type="match status" value="1"/>
</dbReference>
<reference evidence="4" key="1">
    <citation type="submission" date="2023-06" db="EMBL/GenBank/DDBJ databases">
        <title>Gordonia sp. nov. and Pseudochrobactrum sp. nov., two species isolated from the burying beetle Nicrophorus vespilloides.</title>
        <authorList>
            <person name="Poehlein A."/>
            <person name="Guzman J."/>
            <person name="Daniel R."/>
            <person name="Vilcinskas A."/>
        </authorList>
    </citation>
    <scope>NUCLEOTIDE SEQUENCE</scope>
    <source>
        <strain evidence="4">MP11Mi</strain>
    </source>
</reference>
<evidence type="ECO:0000256" key="2">
    <source>
        <dbReference type="PROSITE-ProRule" id="PRU00335"/>
    </source>
</evidence>
<dbReference type="RefSeq" id="WP_420040390.1">
    <property type="nucleotide sequence ID" value="NZ_CP128986.1"/>
</dbReference>
<dbReference type="PANTHER" id="PTHR30055:SF235">
    <property type="entry name" value="TRANSCRIPTIONAL REGULATORY PROTEIN"/>
    <property type="match status" value="1"/>
</dbReference>
<dbReference type="InterPro" id="IPR050109">
    <property type="entry name" value="HTH-type_TetR-like_transc_reg"/>
</dbReference>
<dbReference type="GO" id="GO:0003700">
    <property type="term" value="F:DNA-binding transcription factor activity"/>
    <property type="evidence" value="ECO:0007669"/>
    <property type="project" value="TreeGrafter"/>
</dbReference>
<dbReference type="GO" id="GO:0000976">
    <property type="term" value="F:transcription cis-regulatory region binding"/>
    <property type="evidence" value="ECO:0007669"/>
    <property type="project" value="TreeGrafter"/>
</dbReference>
<dbReference type="EMBL" id="CP128986">
    <property type="protein sequence ID" value="WOC11046.1"/>
    <property type="molecule type" value="Genomic_DNA"/>
</dbReference>
<evidence type="ECO:0000256" key="1">
    <source>
        <dbReference type="ARBA" id="ARBA00023125"/>
    </source>
</evidence>
<feature type="domain" description="HTH tetR-type" evidence="3">
    <location>
        <begin position="16"/>
        <end position="76"/>
    </location>
</feature>
<dbReference type="PROSITE" id="PS50977">
    <property type="entry name" value="HTH_TETR_2"/>
    <property type="match status" value="1"/>
</dbReference>
<evidence type="ECO:0000259" key="3">
    <source>
        <dbReference type="PROSITE" id="PS50977"/>
    </source>
</evidence>
<protein>
    <recommendedName>
        <fullName evidence="3">HTH tetR-type domain-containing protein</fullName>
    </recommendedName>
</protein>
<dbReference type="InterPro" id="IPR009057">
    <property type="entry name" value="Homeodomain-like_sf"/>
</dbReference>
<feature type="DNA-binding region" description="H-T-H motif" evidence="2">
    <location>
        <begin position="39"/>
        <end position="58"/>
    </location>
</feature>
<dbReference type="InterPro" id="IPR041678">
    <property type="entry name" value="TetR_C_16"/>
</dbReference>
<sequence length="196" mass="21480">MIDKSPRRPGRRTSDSTARDDILRAARNLFGRKGFNATSMRAVAAEACVDVALVPYYFGSKHGLFVAALEVPIDPADQIRRATDGPREQLGERMISEFTRVWEGTETGSAMQGLLRSAINDESSPSAFAEFASSEMVPLVAKSMGVPVETARITVSMLFGVATMRYLLRVPLFADLTRDEVVAQWGPRLQQVIDGV</sequence>
<dbReference type="InterPro" id="IPR001647">
    <property type="entry name" value="HTH_TetR"/>
</dbReference>
<accession>A0AA97CRD2</accession>
<dbReference type="SUPFAM" id="SSF46689">
    <property type="entry name" value="Homeodomain-like"/>
    <property type="match status" value="1"/>
</dbReference>
<dbReference type="Gene3D" id="1.10.357.10">
    <property type="entry name" value="Tetracycline Repressor, domain 2"/>
    <property type="match status" value="1"/>
</dbReference>
<dbReference type="PRINTS" id="PR00455">
    <property type="entry name" value="HTHTETR"/>
</dbReference>
<gene>
    <name evidence="4" type="ORF">MP11Mi_01080</name>
</gene>
<dbReference type="PANTHER" id="PTHR30055">
    <property type="entry name" value="HTH-TYPE TRANSCRIPTIONAL REGULATOR RUTR"/>
    <property type="match status" value="1"/>
</dbReference>
<dbReference type="Pfam" id="PF17920">
    <property type="entry name" value="TetR_C_16"/>
    <property type="match status" value="1"/>
</dbReference>